<evidence type="ECO:0000256" key="4">
    <source>
        <dbReference type="ARBA" id="ARBA00023125"/>
    </source>
</evidence>
<dbReference type="SUPFAM" id="SSF46955">
    <property type="entry name" value="Putative DNA-binding domain"/>
    <property type="match status" value="1"/>
</dbReference>
<name>A0A643FRF7_9BURK</name>
<dbReference type="PROSITE" id="PS50937">
    <property type="entry name" value="HTH_MERR_2"/>
    <property type="match status" value="1"/>
</dbReference>
<dbReference type="EMBL" id="CP062803">
    <property type="protein sequence ID" value="QOT76399.1"/>
    <property type="molecule type" value="Genomic_DNA"/>
</dbReference>
<dbReference type="InterPro" id="IPR009061">
    <property type="entry name" value="DNA-bd_dom_put_sf"/>
</dbReference>
<evidence type="ECO:0000256" key="1">
    <source>
        <dbReference type="ARBA" id="ARBA00004496"/>
    </source>
</evidence>
<dbReference type="PANTHER" id="PTHR30204:SF94">
    <property type="entry name" value="HEAVY METAL-DEPENDENT TRANSCRIPTIONAL REGULATOR HI_0293-RELATED"/>
    <property type="match status" value="1"/>
</dbReference>
<dbReference type="Proteomes" id="UP000397656">
    <property type="component" value="Chromosome 1"/>
</dbReference>
<dbReference type="InterPro" id="IPR015358">
    <property type="entry name" value="Tscrpt_reg_MerR_DNA-bd"/>
</dbReference>
<dbReference type="Pfam" id="PF00376">
    <property type="entry name" value="MerR"/>
    <property type="match status" value="1"/>
</dbReference>
<keyword evidence="2" id="KW-0963">Cytoplasm</keyword>
<accession>A0A643FRF7</accession>
<gene>
    <name evidence="8" type="primary">cueR</name>
    <name evidence="8" type="ORF">F7R26_020130</name>
</gene>
<dbReference type="GO" id="GO:0005507">
    <property type="term" value="F:copper ion binding"/>
    <property type="evidence" value="ECO:0007669"/>
    <property type="project" value="InterPro"/>
</dbReference>
<dbReference type="PRINTS" id="PR00040">
    <property type="entry name" value="HTHMERR"/>
</dbReference>
<dbReference type="RefSeq" id="WP_150987548.1">
    <property type="nucleotide sequence ID" value="NZ_CP062803.1"/>
</dbReference>
<feature type="domain" description="HTH merR-type" evidence="7">
    <location>
        <begin position="7"/>
        <end position="73"/>
    </location>
</feature>
<dbReference type="InterPro" id="IPR047057">
    <property type="entry name" value="MerR_fam"/>
</dbReference>
<dbReference type="InterPro" id="IPR011789">
    <property type="entry name" value="CueR"/>
</dbReference>
<evidence type="ECO:0000256" key="6">
    <source>
        <dbReference type="SAM" id="MobiDB-lite"/>
    </source>
</evidence>
<comment type="subcellular location">
    <subcellularLocation>
        <location evidence="1">Cytoplasm</location>
    </subcellularLocation>
</comment>
<dbReference type="GO" id="GO:0005737">
    <property type="term" value="C:cytoplasm"/>
    <property type="evidence" value="ECO:0007669"/>
    <property type="project" value="UniProtKB-SubCell"/>
</dbReference>
<proteinExistence type="predicted"/>
<keyword evidence="3" id="KW-0805">Transcription regulation</keyword>
<feature type="region of interest" description="Disordered" evidence="6">
    <location>
        <begin position="141"/>
        <end position="167"/>
    </location>
</feature>
<sequence length="167" mass="17987">MNIGRNIGEAAQASGVSAKMIRHYESIGLLAPPPRSEGGYRRYDERAVHTLRFVRRARNLGFSLDEIRGLLSLWHDRARASADVKALTLRHVADLEQRIAELAAMRDTLRQLAEACSGDARPDCPILADMAQAGFGLAEEAEAGGNGNNDGAVPACHRHGEDSTAAS</sequence>
<evidence type="ECO:0000256" key="2">
    <source>
        <dbReference type="ARBA" id="ARBA00022490"/>
    </source>
</evidence>
<dbReference type="GO" id="GO:0003700">
    <property type="term" value="F:DNA-binding transcription factor activity"/>
    <property type="evidence" value="ECO:0007669"/>
    <property type="project" value="InterPro"/>
</dbReference>
<reference evidence="8 9" key="1">
    <citation type="submission" date="2020-10" db="EMBL/GenBank/DDBJ databases">
        <title>Complete genome sequence of Cupriavidus basilensis CCUG 49340T.</title>
        <authorList>
            <person name="Salva-Serra F."/>
            <person name="Donoso R.A."/>
            <person name="Cho K.H."/>
            <person name="Yoo J.A."/>
            <person name="Lee K."/>
            <person name="Yoon S.-H."/>
            <person name="Perez-Pantoja D."/>
            <person name="Moore E.R.B."/>
        </authorList>
    </citation>
    <scope>NUCLEOTIDE SEQUENCE [LARGE SCALE GENOMIC DNA]</scope>
    <source>
        <strain evidence="9">CCUG 49340</strain>
    </source>
</reference>
<keyword evidence="4" id="KW-0238">DNA-binding</keyword>
<feature type="compositionally biased region" description="Basic and acidic residues" evidence="6">
    <location>
        <begin position="158"/>
        <end position="167"/>
    </location>
</feature>
<dbReference type="GO" id="GO:0003677">
    <property type="term" value="F:DNA binding"/>
    <property type="evidence" value="ECO:0007669"/>
    <property type="project" value="UniProtKB-KW"/>
</dbReference>
<dbReference type="GO" id="GO:0045893">
    <property type="term" value="P:positive regulation of DNA-templated transcription"/>
    <property type="evidence" value="ECO:0007669"/>
    <property type="project" value="InterPro"/>
</dbReference>
<organism evidence="8 9">
    <name type="scientific">Cupriavidus basilensis</name>
    <dbReference type="NCBI Taxonomy" id="68895"/>
    <lineage>
        <taxon>Bacteria</taxon>
        <taxon>Pseudomonadati</taxon>
        <taxon>Pseudomonadota</taxon>
        <taxon>Betaproteobacteria</taxon>
        <taxon>Burkholderiales</taxon>
        <taxon>Burkholderiaceae</taxon>
        <taxon>Cupriavidus</taxon>
    </lineage>
</organism>
<dbReference type="NCBIfam" id="TIGR02044">
    <property type="entry name" value="CueR"/>
    <property type="match status" value="1"/>
</dbReference>
<evidence type="ECO:0000256" key="5">
    <source>
        <dbReference type="ARBA" id="ARBA00023163"/>
    </source>
</evidence>
<dbReference type="AlphaFoldDB" id="A0A643FRF7"/>
<evidence type="ECO:0000256" key="3">
    <source>
        <dbReference type="ARBA" id="ARBA00023015"/>
    </source>
</evidence>
<keyword evidence="5" id="KW-0804">Transcription</keyword>
<dbReference type="SMART" id="SM00422">
    <property type="entry name" value="HTH_MERR"/>
    <property type="match status" value="1"/>
</dbReference>
<dbReference type="PROSITE" id="PS00552">
    <property type="entry name" value="HTH_MERR_1"/>
    <property type="match status" value="1"/>
</dbReference>
<dbReference type="CDD" id="cd01108">
    <property type="entry name" value="HTH_CueR"/>
    <property type="match status" value="1"/>
</dbReference>
<protein>
    <submittedName>
        <fullName evidence="8">Cu(I)-responsive transcriptional regulator</fullName>
    </submittedName>
</protein>
<dbReference type="Pfam" id="PF09278">
    <property type="entry name" value="MerR-DNA-bind"/>
    <property type="match status" value="1"/>
</dbReference>
<evidence type="ECO:0000259" key="7">
    <source>
        <dbReference type="PROSITE" id="PS50937"/>
    </source>
</evidence>
<dbReference type="Gene3D" id="1.10.1660.10">
    <property type="match status" value="1"/>
</dbReference>
<dbReference type="PANTHER" id="PTHR30204">
    <property type="entry name" value="REDOX-CYCLING DRUG-SENSING TRANSCRIPTIONAL ACTIVATOR SOXR"/>
    <property type="match status" value="1"/>
</dbReference>
<dbReference type="GeneID" id="98403235"/>
<evidence type="ECO:0000313" key="9">
    <source>
        <dbReference type="Proteomes" id="UP000397656"/>
    </source>
</evidence>
<evidence type="ECO:0000313" key="8">
    <source>
        <dbReference type="EMBL" id="QOT76399.1"/>
    </source>
</evidence>
<dbReference type="InterPro" id="IPR000551">
    <property type="entry name" value="MerR-type_HTH_dom"/>
</dbReference>